<proteinExistence type="predicted"/>
<comment type="caution">
    <text evidence="1">The sequence shown here is derived from an EMBL/GenBank/DDBJ whole genome shotgun (WGS) entry which is preliminary data.</text>
</comment>
<organism evidence="1">
    <name type="scientific">marine sediment metagenome</name>
    <dbReference type="NCBI Taxonomy" id="412755"/>
    <lineage>
        <taxon>unclassified sequences</taxon>
        <taxon>metagenomes</taxon>
        <taxon>ecological metagenomes</taxon>
    </lineage>
</organism>
<name>A0A0F8YPU5_9ZZZZ</name>
<gene>
    <name evidence="1" type="ORF">LCGC14_3128430</name>
</gene>
<protein>
    <submittedName>
        <fullName evidence="1">Uncharacterized protein</fullName>
    </submittedName>
</protein>
<accession>A0A0F8YPU5</accession>
<evidence type="ECO:0000313" key="1">
    <source>
        <dbReference type="EMBL" id="KKK50096.1"/>
    </source>
</evidence>
<sequence length="132" mass="13589">MALTVAIKRNEIFGARRVVFADVTFDASYPTGGELGLEALLNMGGFDFLLAAPNKGLMFEYDFTNKKLMAFYPTGGATAAPTTLAAPKGVASAAGADTITIDPVPITPGQAKEVGSTADLSTVVTRVMAIGA</sequence>
<reference evidence="1" key="1">
    <citation type="journal article" date="2015" name="Nature">
        <title>Complex archaea that bridge the gap between prokaryotes and eukaryotes.</title>
        <authorList>
            <person name="Spang A."/>
            <person name="Saw J.H."/>
            <person name="Jorgensen S.L."/>
            <person name="Zaremba-Niedzwiedzka K."/>
            <person name="Martijn J."/>
            <person name="Lind A.E."/>
            <person name="van Eijk R."/>
            <person name="Schleper C."/>
            <person name="Guy L."/>
            <person name="Ettema T.J."/>
        </authorList>
    </citation>
    <scope>NUCLEOTIDE SEQUENCE</scope>
</reference>
<dbReference type="AlphaFoldDB" id="A0A0F8YPU5"/>
<dbReference type="EMBL" id="LAZR01068195">
    <property type="protein sequence ID" value="KKK50096.1"/>
    <property type="molecule type" value="Genomic_DNA"/>
</dbReference>